<gene>
    <name evidence="3" type="ORF">DSCO28_54380</name>
</gene>
<feature type="domain" description="OmpA-like" evidence="2">
    <location>
        <begin position="1"/>
        <end position="34"/>
    </location>
</feature>
<dbReference type="InterPro" id="IPR036737">
    <property type="entry name" value="OmpA-like_sf"/>
</dbReference>
<evidence type="ECO:0000259" key="2">
    <source>
        <dbReference type="PROSITE" id="PS51123"/>
    </source>
</evidence>
<name>A0A5K7ZX96_9BACT</name>
<dbReference type="InterPro" id="IPR025493">
    <property type="entry name" value="DUF4384"/>
</dbReference>
<evidence type="ECO:0000313" key="3">
    <source>
        <dbReference type="EMBL" id="BBO84872.1"/>
    </source>
</evidence>
<dbReference type="SUPFAM" id="SSF103088">
    <property type="entry name" value="OmpA-like"/>
    <property type="match status" value="1"/>
</dbReference>
<dbReference type="AlphaFoldDB" id="A0A5K7ZX96"/>
<dbReference type="RefSeq" id="WP_155324663.1">
    <property type="nucleotide sequence ID" value="NZ_AP021876.1"/>
</dbReference>
<dbReference type="Proteomes" id="UP000425960">
    <property type="component" value="Chromosome"/>
</dbReference>
<dbReference type="InterPro" id="IPR006665">
    <property type="entry name" value="OmpA-like"/>
</dbReference>
<protein>
    <recommendedName>
        <fullName evidence="2">OmpA-like domain-containing protein</fullName>
    </recommendedName>
</protein>
<keyword evidence="1" id="KW-0472">Membrane</keyword>
<proteinExistence type="predicted"/>
<evidence type="ECO:0000313" key="4">
    <source>
        <dbReference type="Proteomes" id="UP000425960"/>
    </source>
</evidence>
<dbReference type="Pfam" id="PF14326">
    <property type="entry name" value="DUF4384"/>
    <property type="match status" value="1"/>
</dbReference>
<dbReference type="GO" id="GO:0016020">
    <property type="term" value="C:membrane"/>
    <property type="evidence" value="ECO:0007669"/>
    <property type="project" value="UniProtKB-UniRule"/>
</dbReference>
<organism evidence="3 4">
    <name type="scientific">Desulfosarcina ovata subsp. sediminis</name>
    <dbReference type="NCBI Taxonomy" id="885957"/>
    <lineage>
        <taxon>Bacteria</taxon>
        <taxon>Pseudomonadati</taxon>
        <taxon>Thermodesulfobacteriota</taxon>
        <taxon>Desulfobacteria</taxon>
        <taxon>Desulfobacterales</taxon>
        <taxon>Desulfosarcinaceae</taxon>
        <taxon>Desulfosarcina</taxon>
    </lineage>
</organism>
<dbReference type="EMBL" id="AP021876">
    <property type="protein sequence ID" value="BBO84872.1"/>
    <property type="molecule type" value="Genomic_DNA"/>
</dbReference>
<dbReference type="PROSITE" id="PS51123">
    <property type="entry name" value="OMPA_2"/>
    <property type="match status" value="1"/>
</dbReference>
<dbReference type="KEGG" id="dov:DSCO28_54380"/>
<sequence length="223" mass="24848">MVTWFGETQPLVPNTNETARYQNRRVVIKNTLKAFDLPISGNQPVVMQVKCMRGQVEAVVADGDTLTTEDRYAVEFKTTNNLHVYVYQVDAMGKSVALFPNSRFVKSNNPVSANSFRRLPAPGRWFYLDNNLGTEQIILIAAKNPIDDPNSFCANLIAGEKEAHLLAVESDAEFKTRGLGGIIHQANEKTDVEDDLSANSKTLYAESKVPGNVYVVQRVFIHE</sequence>
<evidence type="ECO:0000256" key="1">
    <source>
        <dbReference type="PROSITE-ProRule" id="PRU00473"/>
    </source>
</evidence>
<accession>A0A5K7ZX96</accession>
<reference evidence="3 4" key="1">
    <citation type="submission" date="2019-11" db="EMBL/GenBank/DDBJ databases">
        <title>Comparative genomics of hydrocarbon-degrading Desulfosarcina strains.</title>
        <authorList>
            <person name="Watanabe M."/>
            <person name="Kojima H."/>
            <person name="Fukui M."/>
        </authorList>
    </citation>
    <scope>NUCLEOTIDE SEQUENCE [LARGE SCALE GENOMIC DNA]</scope>
    <source>
        <strain evidence="3 4">28bB2T</strain>
    </source>
</reference>